<evidence type="ECO:0000256" key="6">
    <source>
        <dbReference type="ARBA" id="ARBA00023157"/>
    </source>
</evidence>
<proteinExistence type="inferred from homology"/>
<dbReference type="Pfam" id="PF00578">
    <property type="entry name" value="AhpC-TSA"/>
    <property type="match status" value="1"/>
</dbReference>
<evidence type="ECO:0000256" key="2">
    <source>
        <dbReference type="ARBA" id="ARBA00013017"/>
    </source>
</evidence>
<dbReference type="GO" id="GO:0008379">
    <property type="term" value="F:thioredoxin peroxidase activity"/>
    <property type="evidence" value="ECO:0007669"/>
    <property type="project" value="TreeGrafter"/>
</dbReference>
<dbReference type="PANTHER" id="PTHR42801">
    <property type="entry name" value="THIOREDOXIN-DEPENDENT PEROXIDE REDUCTASE"/>
    <property type="match status" value="1"/>
</dbReference>
<reference evidence="13" key="1">
    <citation type="submission" date="2020-09" db="EMBL/GenBank/DDBJ databases">
        <title>A novel bacterium of genus Hazenella, isolated from South China Sea.</title>
        <authorList>
            <person name="Huang H."/>
            <person name="Mo K."/>
            <person name="Hu Y."/>
        </authorList>
    </citation>
    <scope>NUCLEOTIDE SEQUENCE</scope>
    <source>
        <strain evidence="13">IB182357</strain>
    </source>
</reference>
<evidence type="ECO:0000259" key="12">
    <source>
        <dbReference type="PROSITE" id="PS51352"/>
    </source>
</evidence>
<keyword evidence="3" id="KW-0575">Peroxidase</keyword>
<dbReference type="AlphaFoldDB" id="A0A926NA14"/>
<name>A0A926NA14_9BACL</name>
<comment type="caution">
    <text evidence="13">The sequence shown here is derived from an EMBL/GenBank/DDBJ whole genome shotgun (WGS) entry which is preliminary data.</text>
</comment>
<dbReference type="SUPFAM" id="SSF52833">
    <property type="entry name" value="Thioredoxin-like"/>
    <property type="match status" value="1"/>
</dbReference>
<evidence type="ECO:0000256" key="9">
    <source>
        <dbReference type="ARBA" id="ARBA00038489"/>
    </source>
</evidence>
<comment type="catalytic activity">
    <reaction evidence="11">
        <text>a hydroperoxide + [thioredoxin]-dithiol = an alcohol + [thioredoxin]-disulfide + H2O</text>
        <dbReference type="Rhea" id="RHEA:62620"/>
        <dbReference type="Rhea" id="RHEA-COMP:10698"/>
        <dbReference type="Rhea" id="RHEA-COMP:10700"/>
        <dbReference type="ChEBI" id="CHEBI:15377"/>
        <dbReference type="ChEBI" id="CHEBI:29950"/>
        <dbReference type="ChEBI" id="CHEBI:30879"/>
        <dbReference type="ChEBI" id="CHEBI:35924"/>
        <dbReference type="ChEBI" id="CHEBI:50058"/>
        <dbReference type="EC" id="1.11.1.24"/>
    </reaction>
</comment>
<evidence type="ECO:0000256" key="5">
    <source>
        <dbReference type="ARBA" id="ARBA00023002"/>
    </source>
</evidence>
<keyword evidence="5" id="KW-0560">Oxidoreductase</keyword>
<dbReference type="PROSITE" id="PS51352">
    <property type="entry name" value="THIOREDOXIN_2"/>
    <property type="match status" value="1"/>
</dbReference>
<protein>
    <recommendedName>
        <fullName evidence="2">thioredoxin-dependent peroxiredoxin</fullName>
        <ecNumber evidence="2">1.11.1.24</ecNumber>
    </recommendedName>
    <alternativeName>
        <fullName evidence="10">Bacterioferritin comigratory protein</fullName>
    </alternativeName>
    <alternativeName>
        <fullName evidence="8">Thioredoxin peroxidase</fullName>
    </alternativeName>
</protein>
<keyword evidence="14" id="KW-1185">Reference proteome</keyword>
<dbReference type="InterPro" id="IPR036249">
    <property type="entry name" value="Thioredoxin-like_sf"/>
</dbReference>
<sequence>MRTLTETLEQAVAQSMSKIPKEVLEVMQRATHELADSDMGKGLKVGDSAPDFTLKNAVGKEVSLSDKLKNGSVVLVFYRGEWCPYCNLELKAYQELAPEFKEKGVEVIAISPETPDHTVSMQQKHDLTYEVLSDSTKQVIKDYQLLFDLPDYLIEVYEKFGIDLTQFNAKENAWSLPVPATYVISQEGKIAYVEANPDYTKRLEPKEALETAVKVKQA</sequence>
<dbReference type="GO" id="GO:0005737">
    <property type="term" value="C:cytoplasm"/>
    <property type="evidence" value="ECO:0007669"/>
    <property type="project" value="TreeGrafter"/>
</dbReference>
<evidence type="ECO:0000256" key="1">
    <source>
        <dbReference type="ARBA" id="ARBA00003330"/>
    </source>
</evidence>
<organism evidence="13 14">
    <name type="scientific">Polycladospora coralii</name>
    <dbReference type="NCBI Taxonomy" id="2771432"/>
    <lineage>
        <taxon>Bacteria</taxon>
        <taxon>Bacillati</taxon>
        <taxon>Bacillota</taxon>
        <taxon>Bacilli</taxon>
        <taxon>Bacillales</taxon>
        <taxon>Thermoactinomycetaceae</taxon>
        <taxon>Polycladospora</taxon>
    </lineage>
</organism>
<dbReference type="GO" id="GO:0034599">
    <property type="term" value="P:cellular response to oxidative stress"/>
    <property type="evidence" value="ECO:0007669"/>
    <property type="project" value="TreeGrafter"/>
</dbReference>
<comment type="similarity">
    <text evidence="9">Belongs to the peroxiredoxin family. BCP/PrxQ subfamily.</text>
</comment>
<keyword evidence="6" id="KW-1015">Disulfide bond</keyword>
<evidence type="ECO:0000256" key="11">
    <source>
        <dbReference type="ARBA" id="ARBA00049091"/>
    </source>
</evidence>
<dbReference type="InterPro" id="IPR050924">
    <property type="entry name" value="Peroxiredoxin_BCP/PrxQ"/>
</dbReference>
<evidence type="ECO:0000256" key="3">
    <source>
        <dbReference type="ARBA" id="ARBA00022559"/>
    </source>
</evidence>
<dbReference type="EMBL" id="JACXAH010000011">
    <property type="protein sequence ID" value="MBD1372563.1"/>
    <property type="molecule type" value="Genomic_DNA"/>
</dbReference>
<dbReference type="Gene3D" id="3.40.30.10">
    <property type="entry name" value="Glutaredoxin"/>
    <property type="match status" value="1"/>
</dbReference>
<accession>A0A926NA14</accession>
<dbReference type="InterPro" id="IPR000866">
    <property type="entry name" value="AhpC/TSA"/>
</dbReference>
<evidence type="ECO:0000256" key="10">
    <source>
        <dbReference type="ARBA" id="ARBA00041373"/>
    </source>
</evidence>
<keyword evidence="4" id="KW-0049">Antioxidant</keyword>
<dbReference type="EC" id="1.11.1.24" evidence="2"/>
<dbReference type="GO" id="GO:0045454">
    <property type="term" value="P:cell redox homeostasis"/>
    <property type="evidence" value="ECO:0007669"/>
    <property type="project" value="TreeGrafter"/>
</dbReference>
<feature type="domain" description="Thioredoxin" evidence="12">
    <location>
        <begin position="43"/>
        <end position="218"/>
    </location>
</feature>
<dbReference type="InterPro" id="IPR013766">
    <property type="entry name" value="Thioredoxin_domain"/>
</dbReference>
<comment type="function">
    <text evidence="1">Thiol-specific peroxidase that catalyzes the reduction of hydrogen peroxide and organic hydroperoxides to water and alcohols, respectively. Plays a role in cell protection against oxidative stress by detoxifying peroxides and as sensor of hydrogen peroxide-mediated signaling events.</text>
</comment>
<dbReference type="CDD" id="cd02970">
    <property type="entry name" value="PRX_like2"/>
    <property type="match status" value="1"/>
</dbReference>
<dbReference type="RefSeq" id="WP_191142017.1">
    <property type="nucleotide sequence ID" value="NZ_JACXAH010000011.1"/>
</dbReference>
<dbReference type="PANTHER" id="PTHR42801:SF7">
    <property type="entry name" value="SLL1159 PROTEIN"/>
    <property type="match status" value="1"/>
</dbReference>
<keyword evidence="7" id="KW-0676">Redox-active center</keyword>
<evidence type="ECO:0000313" key="13">
    <source>
        <dbReference type="EMBL" id="MBD1372563.1"/>
    </source>
</evidence>
<evidence type="ECO:0000256" key="7">
    <source>
        <dbReference type="ARBA" id="ARBA00023284"/>
    </source>
</evidence>
<evidence type="ECO:0000256" key="8">
    <source>
        <dbReference type="ARBA" id="ARBA00032824"/>
    </source>
</evidence>
<evidence type="ECO:0000313" key="14">
    <source>
        <dbReference type="Proteomes" id="UP000661691"/>
    </source>
</evidence>
<dbReference type="Proteomes" id="UP000661691">
    <property type="component" value="Unassembled WGS sequence"/>
</dbReference>
<evidence type="ECO:0000256" key="4">
    <source>
        <dbReference type="ARBA" id="ARBA00022862"/>
    </source>
</evidence>
<gene>
    <name evidence="13" type="ORF">IC620_09370</name>
</gene>